<dbReference type="OrthoDB" id="4498530at2759"/>
<evidence type="ECO:0000313" key="2">
    <source>
        <dbReference type="EMBL" id="OJZ91919.1"/>
    </source>
</evidence>
<evidence type="ECO:0000313" key="3">
    <source>
        <dbReference type="Proteomes" id="UP000184063"/>
    </source>
</evidence>
<keyword evidence="1" id="KW-0472">Membrane</keyword>
<proteinExistence type="predicted"/>
<gene>
    <name evidence="2" type="ORF">ASPFODRAFT_55580</name>
</gene>
<dbReference type="VEuPathDB" id="FungiDB:ASPFODRAFT_55580"/>
<keyword evidence="1" id="KW-1133">Transmembrane helix</keyword>
<dbReference type="AlphaFoldDB" id="A0A1M3TYQ3"/>
<evidence type="ECO:0000256" key="1">
    <source>
        <dbReference type="SAM" id="Phobius"/>
    </source>
</evidence>
<organism evidence="2 3">
    <name type="scientific">Aspergillus luchuensis (strain CBS 106.47)</name>
    <dbReference type="NCBI Taxonomy" id="1137211"/>
    <lineage>
        <taxon>Eukaryota</taxon>
        <taxon>Fungi</taxon>
        <taxon>Dikarya</taxon>
        <taxon>Ascomycota</taxon>
        <taxon>Pezizomycotina</taxon>
        <taxon>Eurotiomycetes</taxon>
        <taxon>Eurotiomycetidae</taxon>
        <taxon>Eurotiales</taxon>
        <taxon>Aspergillaceae</taxon>
        <taxon>Aspergillus</taxon>
        <taxon>Aspergillus subgen. Circumdati</taxon>
    </lineage>
</organism>
<accession>A0A1M3TYQ3</accession>
<feature type="transmembrane region" description="Helical" evidence="1">
    <location>
        <begin position="57"/>
        <end position="75"/>
    </location>
</feature>
<protein>
    <submittedName>
        <fullName evidence="2">Uncharacterized protein</fullName>
    </submittedName>
</protein>
<name>A0A1M3TYQ3_ASPLC</name>
<reference evidence="3" key="1">
    <citation type="journal article" date="2017" name="Genome Biol.">
        <title>Comparative genomics reveals high biological diversity and specific adaptations in the industrially and medically important fungal genus Aspergillus.</title>
        <authorList>
            <person name="de Vries R.P."/>
            <person name="Riley R."/>
            <person name="Wiebenga A."/>
            <person name="Aguilar-Osorio G."/>
            <person name="Amillis S."/>
            <person name="Uchima C.A."/>
            <person name="Anderluh G."/>
            <person name="Asadollahi M."/>
            <person name="Askin M."/>
            <person name="Barry K."/>
            <person name="Battaglia E."/>
            <person name="Bayram O."/>
            <person name="Benocci T."/>
            <person name="Braus-Stromeyer S.A."/>
            <person name="Caldana C."/>
            <person name="Canovas D."/>
            <person name="Cerqueira G.C."/>
            <person name="Chen F."/>
            <person name="Chen W."/>
            <person name="Choi C."/>
            <person name="Clum A."/>
            <person name="Dos Santos R.A."/>
            <person name="Damasio A.R."/>
            <person name="Diallinas G."/>
            <person name="Emri T."/>
            <person name="Fekete E."/>
            <person name="Flipphi M."/>
            <person name="Freyberg S."/>
            <person name="Gallo A."/>
            <person name="Gournas C."/>
            <person name="Habgood R."/>
            <person name="Hainaut M."/>
            <person name="Harispe M.L."/>
            <person name="Henrissat B."/>
            <person name="Hilden K.S."/>
            <person name="Hope R."/>
            <person name="Hossain A."/>
            <person name="Karabika E."/>
            <person name="Karaffa L."/>
            <person name="Karanyi Z."/>
            <person name="Krasevec N."/>
            <person name="Kuo A."/>
            <person name="Kusch H."/>
            <person name="LaButti K."/>
            <person name="Lagendijk E.L."/>
            <person name="Lapidus A."/>
            <person name="Levasseur A."/>
            <person name="Lindquist E."/>
            <person name="Lipzen A."/>
            <person name="Logrieco A.F."/>
            <person name="MacCabe A."/>
            <person name="Maekelae M.R."/>
            <person name="Malavazi I."/>
            <person name="Melin P."/>
            <person name="Meyer V."/>
            <person name="Mielnichuk N."/>
            <person name="Miskei M."/>
            <person name="Molnar A.P."/>
            <person name="Mule G."/>
            <person name="Ngan C.Y."/>
            <person name="Orejas M."/>
            <person name="Orosz E."/>
            <person name="Ouedraogo J.P."/>
            <person name="Overkamp K.M."/>
            <person name="Park H.-S."/>
            <person name="Perrone G."/>
            <person name="Piumi F."/>
            <person name="Punt P.J."/>
            <person name="Ram A.F."/>
            <person name="Ramon A."/>
            <person name="Rauscher S."/>
            <person name="Record E."/>
            <person name="Riano-Pachon D.M."/>
            <person name="Robert V."/>
            <person name="Roehrig J."/>
            <person name="Ruller R."/>
            <person name="Salamov A."/>
            <person name="Salih N.S."/>
            <person name="Samson R.A."/>
            <person name="Sandor E."/>
            <person name="Sanguinetti M."/>
            <person name="Schuetze T."/>
            <person name="Sepcic K."/>
            <person name="Shelest E."/>
            <person name="Sherlock G."/>
            <person name="Sophianopoulou V."/>
            <person name="Squina F.M."/>
            <person name="Sun H."/>
            <person name="Susca A."/>
            <person name="Todd R.B."/>
            <person name="Tsang A."/>
            <person name="Unkles S.E."/>
            <person name="van de Wiele N."/>
            <person name="van Rossen-Uffink D."/>
            <person name="Oliveira J.V."/>
            <person name="Vesth T.C."/>
            <person name="Visser J."/>
            <person name="Yu J.-H."/>
            <person name="Zhou M."/>
            <person name="Andersen M.R."/>
            <person name="Archer D.B."/>
            <person name="Baker S.E."/>
            <person name="Benoit I."/>
            <person name="Brakhage A.A."/>
            <person name="Braus G.H."/>
            <person name="Fischer R."/>
            <person name="Frisvad J.C."/>
            <person name="Goldman G.H."/>
            <person name="Houbraken J."/>
            <person name="Oakley B."/>
            <person name="Pocsi I."/>
            <person name="Scazzocchio C."/>
            <person name="Seiboth B."/>
            <person name="vanKuyk P.A."/>
            <person name="Wortman J."/>
            <person name="Dyer P.S."/>
            <person name="Grigoriev I.V."/>
        </authorList>
    </citation>
    <scope>NUCLEOTIDE SEQUENCE [LARGE SCALE GENOMIC DNA]</scope>
    <source>
        <strain evidence="3">CBS 106.47</strain>
    </source>
</reference>
<dbReference type="Proteomes" id="UP000184063">
    <property type="component" value="Unassembled WGS sequence"/>
</dbReference>
<feature type="transmembrane region" description="Helical" evidence="1">
    <location>
        <begin position="87"/>
        <end position="110"/>
    </location>
</feature>
<sequence length="256" mass="29139">MTLESPYQCIAQGHMASSLQALYKARPSKIVAARDLYRIYATSPLESSRASQSARRAIIYSVTIMLVRILMIPSEQVTEHLLGKTDIYQVVAMFFSTGFAFAIIASLFQLMDYNRWGQRHYLLSRILMLQAFHAIRSFLHANLAVNRSIRRGHSVCCRDSSLPLSGPSDLITALCRIMHMCAIAVATGLTHSFMRETAKIPLEDMEKLFEARDRDTILYQMTIVWPYLFRRYVLWQNVALEPFEESQYGAGAIALT</sequence>
<keyword evidence="1" id="KW-0812">Transmembrane</keyword>
<dbReference type="EMBL" id="KV878236">
    <property type="protein sequence ID" value="OJZ91919.1"/>
    <property type="molecule type" value="Genomic_DNA"/>
</dbReference>